<proteinExistence type="predicted"/>
<dbReference type="EMBL" id="CP021324">
    <property type="protein sequence ID" value="ARS64834.1"/>
    <property type="molecule type" value="Genomic_DNA"/>
</dbReference>
<name>A0A2Z2HLN3_9ARCH</name>
<gene>
    <name evidence="1" type="ORF">NMSP_1219</name>
</gene>
<dbReference type="Proteomes" id="UP000249949">
    <property type="component" value="Chromosome"/>
</dbReference>
<keyword evidence="2" id="KW-1185">Reference proteome</keyword>
<reference evidence="1 2" key="1">
    <citation type="journal article" date="2017" name="Environ. Microbiol.">
        <title>Genome and epigenome of a novel marine Thaumarchaeota strain suggest viral infection, phosphorothioation DNA modification and multiple restriction systems.</title>
        <authorList>
            <person name="Ahlgren N.A."/>
            <person name="Chen Y."/>
            <person name="Needham D.M."/>
            <person name="Parada A.E."/>
            <person name="Sachdeva R."/>
            <person name="Trinh V."/>
            <person name="Chen T."/>
            <person name="Fuhrman J.A."/>
        </authorList>
    </citation>
    <scope>NUCLEOTIDE SEQUENCE [LARGE SCALE GENOMIC DNA]</scope>
    <source>
        <strain evidence="1 2">SPOT01</strain>
    </source>
</reference>
<organism evidence="1 2">
    <name type="scientific">Candidatus Nitrosomarinus catalinensis</name>
    <dbReference type="NCBI Taxonomy" id="1898749"/>
    <lineage>
        <taxon>Archaea</taxon>
        <taxon>Nitrososphaerota</taxon>
        <taxon>Nitrososphaeria</taxon>
        <taxon>Nitrosopumilales</taxon>
        <taxon>Nitrosopumilaceae</taxon>
        <taxon>Candidatus Nitrosomarinus</taxon>
    </lineage>
</organism>
<dbReference type="GeneID" id="59167115"/>
<dbReference type="AlphaFoldDB" id="A0A2Z2HLN3"/>
<dbReference type="RefSeq" id="WP_192866152.1">
    <property type="nucleotide sequence ID" value="NZ_CP021324.1"/>
</dbReference>
<dbReference type="KEGG" id="nct:NMSP_1219"/>
<accession>A0A2Z2HLN3</accession>
<evidence type="ECO:0000313" key="1">
    <source>
        <dbReference type="EMBL" id="ARS64834.1"/>
    </source>
</evidence>
<protein>
    <submittedName>
        <fullName evidence="1">Uncharacterized protein</fullName>
    </submittedName>
</protein>
<sequence>MTECPKCGGTDIAMILWGLPQMSKDLEKKVKDKKIVFGGCCVSSGDPKLECNDCGWRY</sequence>
<evidence type="ECO:0000313" key="2">
    <source>
        <dbReference type="Proteomes" id="UP000249949"/>
    </source>
</evidence>